<dbReference type="InterPro" id="IPR007110">
    <property type="entry name" value="Ig-like_dom"/>
</dbReference>
<dbReference type="Ensembl" id="ENSLOCT00000000617.1">
    <property type="protein sequence ID" value="ENSLOCP00000000616.1"/>
    <property type="gene ID" value="ENSLOCG00000000558.1"/>
</dbReference>
<dbReference type="STRING" id="7918.ENSLOCP00000000616"/>
<dbReference type="PROSITE" id="PS50835">
    <property type="entry name" value="IG_LIKE"/>
    <property type="match status" value="1"/>
</dbReference>
<dbReference type="GO" id="GO:0006955">
    <property type="term" value="P:immune response"/>
    <property type="evidence" value="ECO:0000318"/>
    <property type="project" value="GO_Central"/>
</dbReference>
<dbReference type="OMA" id="KEEKWTY"/>
<name>W5LWV9_LEPOC</name>
<keyword evidence="3" id="KW-1185">Reference proteome</keyword>
<reference evidence="2" key="2">
    <citation type="submission" date="2025-08" db="UniProtKB">
        <authorList>
            <consortium name="Ensembl"/>
        </authorList>
    </citation>
    <scope>IDENTIFICATION</scope>
</reference>
<dbReference type="GO" id="GO:0019814">
    <property type="term" value="C:immunoglobulin complex"/>
    <property type="evidence" value="ECO:0000318"/>
    <property type="project" value="GO_Central"/>
</dbReference>
<dbReference type="InterPro" id="IPR003599">
    <property type="entry name" value="Ig_sub"/>
</dbReference>
<dbReference type="Proteomes" id="UP000018468">
    <property type="component" value="Unassembled WGS sequence"/>
</dbReference>
<reference evidence="3" key="1">
    <citation type="submission" date="2011-12" db="EMBL/GenBank/DDBJ databases">
        <title>The Draft Genome of Lepisosteus oculatus.</title>
        <authorList>
            <consortium name="The Broad Institute Genome Assembly &amp; Analysis Group"/>
            <consortium name="Computational R&amp;D Group"/>
            <consortium name="and Sequencing Platform"/>
            <person name="Di Palma F."/>
            <person name="Alfoldi J."/>
            <person name="Johnson J."/>
            <person name="Berlin A."/>
            <person name="Gnerre S."/>
            <person name="Jaffe D."/>
            <person name="MacCallum I."/>
            <person name="Young S."/>
            <person name="Walker B.J."/>
            <person name="Lander E.S."/>
            <person name="Lindblad-Toh K."/>
        </authorList>
    </citation>
    <scope>NUCLEOTIDE SEQUENCE [LARGE SCALE GENOMIC DNA]</scope>
</reference>
<evidence type="ECO:0000259" key="1">
    <source>
        <dbReference type="PROSITE" id="PS50835"/>
    </source>
</evidence>
<reference evidence="2" key="3">
    <citation type="submission" date="2025-09" db="UniProtKB">
        <authorList>
            <consortium name="Ensembl"/>
        </authorList>
    </citation>
    <scope>IDENTIFICATION</scope>
</reference>
<dbReference type="InterPro" id="IPR036179">
    <property type="entry name" value="Ig-like_dom_sf"/>
</dbReference>
<dbReference type="AlphaFoldDB" id="W5LWV9"/>
<dbReference type="SMART" id="SM00406">
    <property type="entry name" value="IGv"/>
    <property type="match status" value="1"/>
</dbReference>
<dbReference type="InterPro" id="IPR050150">
    <property type="entry name" value="IgV_Light_Chain"/>
</dbReference>
<dbReference type="InterPro" id="IPR013783">
    <property type="entry name" value="Ig-like_fold"/>
</dbReference>
<dbReference type="Pfam" id="PF07686">
    <property type="entry name" value="V-set"/>
    <property type="match status" value="1"/>
</dbReference>
<dbReference type="GeneTree" id="ENSGT00940000154869"/>
<dbReference type="Gene3D" id="2.60.40.10">
    <property type="entry name" value="Immunoglobulins"/>
    <property type="match status" value="1"/>
</dbReference>
<dbReference type="InParanoid" id="W5LWV9"/>
<feature type="domain" description="Ig-like" evidence="1">
    <location>
        <begin position="1"/>
        <end position="93"/>
    </location>
</feature>
<dbReference type="InterPro" id="IPR013106">
    <property type="entry name" value="Ig_V-set"/>
</dbReference>
<dbReference type="SUPFAM" id="SSF48726">
    <property type="entry name" value="Immunoglobulin"/>
    <property type="match status" value="1"/>
</dbReference>
<dbReference type="SMART" id="SM00409">
    <property type="entry name" value="IG"/>
    <property type="match status" value="1"/>
</dbReference>
<protein>
    <recommendedName>
        <fullName evidence="1">Ig-like domain-containing protein</fullName>
    </recommendedName>
</protein>
<accession>W5LWV9</accession>
<proteinExistence type="predicted"/>
<dbReference type="FunFam" id="2.60.40.10:FF:003217">
    <property type="entry name" value="Uncharacterized protein"/>
    <property type="match status" value="1"/>
</dbReference>
<sequence>TQTPATVSVSPGQDVSLQCSASQDIGWSLAWYQFKRGHSPKLLIKAGDERFDGVPTRFSGSRSGTVFTFKITGVQAEDAGDYYCQQYSKKPPS</sequence>
<evidence type="ECO:0000313" key="2">
    <source>
        <dbReference type="Ensembl" id="ENSLOCP00000000616.1"/>
    </source>
</evidence>
<dbReference type="Bgee" id="ENSLOCG00000000558">
    <property type="expression patterns" value="Expressed in bone element and 7 other cell types or tissues"/>
</dbReference>
<dbReference type="PANTHER" id="PTHR23267">
    <property type="entry name" value="IMMUNOGLOBULIN LIGHT CHAIN"/>
    <property type="match status" value="1"/>
</dbReference>
<evidence type="ECO:0000313" key="3">
    <source>
        <dbReference type="Proteomes" id="UP000018468"/>
    </source>
</evidence>
<organism evidence="2 3">
    <name type="scientific">Lepisosteus oculatus</name>
    <name type="common">Spotted gar</name>
    <dbReference type="NCBI Taxonomy" id="7918"/>
    <lineage>
        <taxon>Eukaryota</taxon>
        <taxon>Metazoa</taxon>
        <taxon>Chordata</taxon>
        <taxon>Craniata</taxon>
        <taxon>Vertebrata</taxon>
        <taxon>Euteleostomi</taxon>
        <taxon>Actinopterygii</taxon>
        <taxon>Neopterygii</taxon>
        <taxon>Holostei</taxon>
        <taxon>Semionotiformes</taxon>
        <taxon>Lepisosteidae</taxon>
        <taxon>Lepisosteus</taxon>
    </lineage>
</organism>
<dbReference type="HOGENOM" id="CLU_077975_4_1_1"/>